<dbReference type="Gene3D" id="3.40.50.300">
    <property type="entry name" value="P-loop containing nucleotide triphosphate hydrolases"/>
    <property type="match status" value="1"/>
</dbReference>
<evidence type="ECO:0000313" key="3">
    <source>
        <dbReference type="EMBL" id="BDD89271.1"/>
    </source>
</evidence>
<evidence type="ECO:0000259" key="2">
    <source>
        <dbReference type="Pfam" id="PF09848"/>
    </source>
</evidence>
<dbReference type="InterPro" id="IPR036286">
    <property type="entry name" value="LexA/Signal_pep-like_sf"/>
</dbReference>
<keyword evidence="4" id="KW-1185">Reference proteome</keyword>
<dbReference type="InterPro" id="IPR018647">
    <property type="entry name" value="SLFN_3-like_DNA/RNA_helicase"/>
</dbReference>
<dbReference type="EMBL" id="AP025516">
    <property type="protein sequence ID" value="BDD89271.1"/>
    <property type="molecule type" value="Genomic_DNA"/>
</dbReference>
<protein>
    <submittedName>
        <fullName evidence="3">ATPase AAA</fullName>
    </submittedName>
</protein>
<dbReference type="Gene3D" id="2.10.109.10">
    <property type="entry name" value="Umud Fragment, subunit A"/>
    <property type="match status" value="1"/>
</dbReference>
<dbReference type="CDD" id="cd00009">
    <property type="entry name" value="AAA"/>
    <property type="match status" value="1"/>
</dbReference>
<dbReference type="SUPFAM" id="SSF52540">
    <property type="entry name" value="P-loop containing nucleoside triphosphate hydrolases"/>
    <property type="match status" value="1"/>
</dbReference>
<proteinExistence type="predicted"/>
<organism evidence="3 4">
    <name type="scientific">Desulfofustis limnaeus</name>
    <dbReference type="NCBI Taxonomy" id="2740163"/>
    <lineage>
        <taxon>Bacteria</taxon>
        <taxon>Pseudomonadati</taxon>
        <taxon>Thermodesulfobacteriota</taxon>
        <taxon>Desulfobulbia</taxon>
        <taxon>Desulfobulbales</taxon>
        <taxon>Desulfocapsaceae</taxon>
        <taxon>Desulfofustis</taxon>
    </lineage>
</organism>
<accession>A0ABM7WE74</accession>
<feature type="domain" description="Peptidase S24/S26A/S26B/S26C" evidence="1">
    <location>
        <begin position="491"/>
        <end position="567"/>
    </location>
</feature>
<dbReference type="SUPFAM" id="SSF51306">
    <property type="entry name" value="LexA/Signal peptidase"/>
    <property type="match status" value="1"/>
</dbReference>
<evidence type="ECO:0000313" key="4">
    <source>
        <dbReference type="Proteomes" id="UP000830055"/>
    </source>
</evidence>
<dbReference type="InterPro" id="IPR039418">
    <property type="entry name" value="LexA-like"/>
</dbReference>
<dbReference type="Pfam" id="PF09848">
    <property type="entry name" value="SLFN-g3_helicase"/>
    <property type="match status" value="1"/>
</dbReference>
<gene>
    <name evidence="3" type="ORF">DPPLL_36360</name>
</gene>
<dbReference type="Proteomes" id="UP000830055">
    <property type="component" value="Chromosome"/>
</dbReference>
<evidence type="ECO:0000259" key="1">
    <source>
        <dbReference type="Pfam" id="PF00717"/>
    </source>
</evidence>
<reference evidence="3 4" key="1">
    <citation type="submission" date="2022-01" db="EMBL/GenBank/DDBJ databases">
        <title>Desulfofustis limnae sp. nov., a novel mesophilic sulfate-reducing bacterium isolated from marsh soil.</title>
        <authorList>
            <person name="Watanabe M."/>
            <person name="Takahashi A."/>
            <person name="Kojima H."/>
            <person name="Fukui M."/>
        </authorList>
    </citation>
    <scope>NUCLEOTIDE SEQUENCE [LARGE SCALE GENOMIC DNA]</scope>
    <source>
        <strain evidence="3 4">PPLL</strain>
    </source>
</reference>
<feature type="domain" description="Schlafen group 3-like DNA/RNA helicase" evidence="2">
    <location>
        <begin position="95"/>
        <end position="438"/>
    </location>
</feature>
<sequence>MITHPFYSDHIKRAPIFLKHDALKLQQFIKSHVKYGDLTRIMYRIEHGKIKPSKNLADELTSMLKGNREFVLIDDQKVVFEKAKRLAEQASEHTKNVLIVEGGPGTGKSVLAINLLVALTEREFVVQYVTRNSAPRLVYEAKLIGHFRKTHISNMFSSSGSYHAVPPNTFGCLIIDEAHRLNEKSGMFNHLGENQIKEIINASKLSVFFIDEDQKVTLKDIGDKESICAWAKKLGADVVEVGLESQFRCNGSNGYLAWLDNTLQIRETANDTLDTREYDFRIVDSPTELHELIKAKNKKNNKARVVAGYCWDWVSKKNSLLKDIVIGDYKATWNLETDGQAWIIKPDSVSEVGCIHTCQGLEVDYIGVIVGPDFVVREGKVETRPAERSKMDKSIQGWKKLVKEDPDGGVLRIDAIIKNTYRTLMTRGQKGCYVYFVDDETRRYFTERLQFRPAAESIIEKPILPSHEEAVDLPFRRLGLDEARPYVNCVPIYDLKVAAGGFSDEQQTDGCDWVELPEEFRPRKGLFVAQVVGESMNRRIPNGAWCLFREEKGGSRNGKIVLASHREIADTDTSRHYTVKIYESTKESRDDGSWRHTSIILRPDSYLPGYEPIALSEEQADDLWVIGELVAVLG</sequence>
<name>A0ABM7WE74_9BACT</name>
<dbReference type="InterPro" id="IPR015927">
    <property type="entry name" value="Peptidase_S24_S26A/B/C"/>
</dbReference>
<dbReference type="InterPro" id="IPR027417">
    <property type="entry name" value="P-loop_NTPase"/>
</dbReference>
<dbReference type="CDD" id="cd06529">
    <property type="entry name" value="S24_LexA-like"/>
    <property type="match status" value="1"/>
</dbReference>
<dbReference type="Pfam" id="PF00717">
    <property type="entry name" value="Peptidase_S24"/>
    <property type="match status" value="1"/>
</dbReference>